<feature type="compositionally biased region" description="Polar residues" evidence="1">
    <location>
        <begin position="1"/>
        <end position="14"/>
    </location>
</feature>
<dbReference type="EMBL" id="QZEI01000023">
    <property type="protein sequence ID" value="RLV59960.1"/>
    <property type="molecule type" value="Genomic_DNA"/>
</dbReference>
<dbReference type="AlphaFoldDB" id="A0A3L8PXA7"/>
<keyword evidence="3" id="KW-1185">Reference proteome</keyword>
<dbReference type="Proteomes" id="UP000281474">
    <property type="component" value="Unassembled WGS sequence"/>
</dbReference>
<sequence length="177" mass="19901">MEGQNSLNSVTQPSEVPMASAEGTLGGRLSVQSISNLTNKTEYSLFLALSSLNDSQLEMFGEELFLEGGRLKIVIILKDCKSLYQSNQYLMREIITQWLQEDETGDKSWGHFLDIVERFLEKNSADLGDRKTNKLQKYCSDIRIGRGGELAVQLSPLLGRNISSVPKWHSWESIAEL</sequence>
<gene>
    <name evidence="2" type="ORF">D5018_09130</name>
</gene>
<protein>
    <recommendedName>
        <fullName evidence="4">Death domain-containing protein</fullName>
    </recommendedName>
</protein>
<accession>A0A3L8PXA7</accession>
<evidence type="ECO:0008006" key="4">
    <source>
        <dbReference type="Google" id="ProtNLM"/>
    </source>
</evidence>
<organism evidence="2 3">
    <name type="scientific">Parashewanella curva</name>
    <dbReference type="NCBI Taxonomy" id="2338552"/>
    <lineage>
        <taxon>Bacteria</taxon>
        <taxon>Pseudomonadati</taxon>
        <taxon>Pseudomonadota</taxon>
        <taxon>Gammaproteobacteria</taxon>
        <taxon>Alteromonadales</taxon>
        <taxon>Shewanellaceae</taxon>
        <taxon>Parashewanella</taxon>
    </lineage>
</organism>
<reference evidence="2 3" key="1">
    <citation type="submission" date="2018-09" db="EMBL/GenBank/DDBJ databases">
        <title>Phylogeny of the Shewanellaceae, and recommendation for two new genera, Pseudoshewanella and Parashewanella.</title>
        <authorList>
            <person name="Wang G."/>
        </authorList>
    </citation>
    <scope>NUCLEOTIDE SEQUENCE [LARGE SCALE GENOMIC DNA]</scope>
    <source>
        <strain evidence="2 3">C51</strain>
    </source>
</reference>
<proteinExistence type="predicted"/>
<comment type="caution">
    <text evidence="2">The sequence shown here is derived from an EMBL/GenBank/DDBJ whole genome shotgun (WGS) entry which is preliminary data.</text>
</comment>
<evidence type="ECO:0000313" key="3">
    <source>
        <dbReference type="Proteomes" id="UP000281474"/>
    </source>
</evidence>
<evidence type="ECO:0000313" key="2">
    <source>
        <dbReference type="EMBL" id="RLV59960.1"/>
    </source>
</evidence>
<evidence type="ECO:0000256" key="1">
    <source>
        <dbReference type="SAM" id="MobiDB-lite"/>
    </source>
</evidence>
<name>A0A3L8PXA7_9GAMM</name>
<feature type="region of interest" description="Disordered" evidence="1">
    <location>
        <begin position="1"/>
        <end position="21"/>
    </location>
</feature>